<feature type="transmembrane region" description="Helical" evidence="1">
    <location>
        <begin position="44"/>
        <end position="60"/>
    </location>
</feature>
<keyword evidence="1" id="KW-0472">Membrane</keyword>
<dbReference type="PANTHER" id="PTHR38602">
    <property type="entry name" value="INNER MEMBRANE PROTEIN-RELATED"/>
    <property type="match status" value="1"/>
</dbReference>
<sequence>MLYTLMMAVAIALIIEGLIPALFPNKWRAYVLKLANEPVSTIRQIGVFLIVIGAILFWAVN</sequence>
<keyword evidence="1" id="KW-1133">Transmembrane helix</keyword>
<name>A0A222G812_9GAMM</name>
<feature type="transmembrane region" description="Helical" evidence="1">
    <location>
        <begin position="6"/>
        <end position="23"/>
    </location>
</feature>
<dbReference type="RefSeq" id="WP_081151188.1">
    <property type="nucleotide sequence ID" value="NZ_CP020465.1"/>
</dbReference>
<dbReference type="Pfam" id="PF09838">
    <property type="entry name" value="DUF2065"/>
    <property type="match status" value="1"/>
</dbReference>
<evidence type="ECO:0000256" key="1">
    <source>
        <dbReference type="SAM" id="Phobius"/>
    </source>
</evidence>
<dbReference type="PANTHER" id="PTHR38602:SF1">
    <property type="entry name" value="INNER MEMBRANE PROTEIN"/>
    <property type="match status" value="1"/>
</dbReference>
<reference evidence="2 3" key="1">
    <citation type="submission" date="2017-08" db="EMBL/GenBank/DDBJ databases">
        <title>Complete genome of Colwellia sp. NB097-1, a psychrophile bacterium ioslated from Bering Sea.</title>
        <authorList>
            <person name="Chen X."/>
        </authorList>
    </citation>
    <scope>NUCLEOTIDE SEQUENCE [LARGE SCALE GENOMIC DNA]</scope>
    <source>
        <strain evidence="2 3">NB097-1</strain>
    </source>
</reference>
<dbReference type="AlphaFoldDB" id="A0A222G812"/>
<dbReference type="KEGG" id="cber:B5D82_09845"/>
<dbReference type="EMBL" id="CP020465">
    <property type="protein sequence ID" value="ASP48036.1"/>
    <property type="molecule type" value="Genomic_DNA"/>
</dbReference>
<gene>
    <name evidence="2" type="ORF">B5D82_09845</name>
</gene>
<evidence type="ECO:0000313" key="3">
    <source>
        <dbReference type="Proteomes" id="UP000202259"/>
    </source>
</evidence>
<protein>
    <submittedName>
        <fullName evidence="2">DUF2065 domain-containing protein</fullName>
    </submittedName>
</protein>
<dbReference type="OrthoDB" id="9182237at2"/>
<accession>A0A222G812</accession>
<dbReference type="InterPro" id="IPR019201">
    <property type="entry name" value="DUF2065"/>
</dbReference>
<dbReference type="Proteomes" id="UP000202259">
    <property type="component" value="Chromosome"/>
</dbReference>
<keyword evidence="3" id="KW-1185">Reference proteome</keyword>
<keyword evidence="1" id="KW-0812">Transmembrane</keyword>
<proteinExistence type="predicted"/>
<evidence type="ECO:0000313" key="2">
    <source>
        <dbReference type="EMBL" id="ASP48036.1"/>
    </source>
</evidence>
<organism evidence="2 3">
    <name type="scientific">Cognaticolwellia beringensis</name>
    <dbReference type="NCBI Taxonomy" id="1967665"/>
    <lineage>
        <taxon>Bacteria</taxon>
        <taxon>Pseudomonadati</taxon>
        <taxon>Pseudomonadota</taxon>
        <taxon>Gammaproteobacteria</taxon>
        <taxon>Alteromonadales</taxon>
        <taxon>Colwelliaceae</taxon>
        <taxon>Cognaticolwellia</taxon>
    </lineage>
</organism>